<evidence type="ECO:0000256" key="1">
    <source>
        <dbReference type="SAM" id="Phobius"/>
    </source>
</evidence>
<sequence>MLVLRIFLFFYLLSFIHSSLMKNEILSKLNSRQNRIFYQKFKFHYNFSAYHPSPFEFDPECIEVHRTHSWFFQGCTLPPSCGDVHTKILDSSFGFKELMCYSFHKSQNLSLVNISPFSSFSKFNFTFKNQLKDYGYFETLENIEPVDFFEHFFLYVHNGLYSLLPKICIDNYITPGQPFPSSVLFSSSHDDVCFTHNTGGINCELKLFKSVGELFMHYNFPLKFRNSPFSTHSYEKTGNTEIHAIENYQPLNSVYLLDNNSPYSYSVSSSVHLTPTPYVLRFPIHNYNGKTHCFKVHSKYVNPLASILKFLLQSLTLIFSEIIKALEFVLKPIINLAFKFLKALYDEVSALFNSLLNSIPQIDHVLDTLLVFVLSLIHFHYYHVILISLLYVLNLFYFSYI</sequence>
<dbReference type="Pfam" id="PF16506">
    <property type="entry name" value="DiSB-ORF2_chro"/>
    <property type="match status" value="1"/>
</dbReference>
<dbReference type="Proteomes" id="UP000202835">
    <property type="component" value="Segment"/>
</dbReference>
<evidence type="ECO:0000259" key="2">
    <source>
        <dbReference type="Pfam" id="PF16506"/>
    </source>
</evidence>
<protein>
    <recommendedName>
        <fullName evidence="2">Putative virion glycoprotein N-terminal domain-containing protein</fullName>
    </recommendedName>
</protein>
<evidence type="ECO:0000313" key="4">
    <source>
        <dbReference type="EMBL" id="AQM55312.1"/>
    </source>
</evidence>
<keyword evidence="1" id="KW-0812">Transmembrane</keyword>
<reference evidence="4" key="2">
    <citation type="journal article" date="2017" name="Virology">
        <title>Genetic characterization, molecular epidemiology, and phylogenetic relationships of insect-specific viruses in the taxon Negevirus.</title>
        <authorList>
            <person name="Nunes M.R."/>
            <person name="Contreras-Gutierrez M.A."/>
            <person name="Guzman H."/>
            <person name="Martins L.C."/>
            <person name="Barbirato M.F."/>
            <person name="Savit C."/>
            <person name="Balta V."/>
            <person name="Uribe S."/>
            <person name="Vivero R."/>
            <person name="Suaza J.D."/>
            <person name="Oliveira H."/>
            <person name="Nunes Neto J.P."/>
            <person name="Carvalho V.L."/>
            <person name="da Silva S.P."/>
            <person name="Cardoso J.F."/>
            <person name="de Oliveira R.S."/>
            <person name="da Silva Lemos P."/>
            <person name="Wood T.G."/>
            <person name="Widen S.G."/>
            <person name="Vasconcelos P.F."/>
            <person name="Fish D."/>
            <person name="Vasilakis N."/>
            <person name="Tesh R.B."/>
        </authorList>
    </citation>
    <scope>NUCLEOTIDE SEQUENCE [LARGE SCALE GENOMIC DNA]</scope>
    <source>
        <strain evidence="4">3940-83</strain>
    </source>
</reference>
<keyword evidence="1" id="KW-1133">Transmembrane helix</keyword>
<keyword evidence="1" id="KW-0472">Membrane</keyword>
<dbReference type="EMBL" id="KX518775">
    <property type="protein sequence ID" value="AQM55312.1"/>
    <property type="molecule type" value="Genomic_RNA"/>
</dbReference>
<dbReference type="InterPro" id="IPR032433">
    <property type="entry name" value="DiSB-ORF2_chro"/>
</dbReference>
<dbReference type="RefSeq" id="YP_009351836.1">
    <property type="nucleotide sequence ID" value="NC_034158.1"/>
</dbReference>
<feature type="domain" description="Putative virion glycoprotein N-terminal" evidence="2">
    <location>
        <begin position="61"/>
        <end position="339"/>
    </location>
</feature>
<dbReference type="GeneID" id="31220952"/>
<dbReference type="OrthoDB" id="9646at10239"/>
<reference evidence="3" key="1">
    <citation type="journal article" date="2013" name="J. Virol.">
        <title>Negevirus: a proposed new taxon of insect-specific viruses with wide geographic distribution.</title>
        <authorList>
            <person name="Vasilakis N."/>
            <person name="Forrester N.L."/>
            <person name="Palacios G."/>
            <person name="Nasar F."/>
            <person name="Savji N."/>
            <person name="Rossi S.L."/>
            <person name="Guzman H."/>
            <person name="Wood T.G."/>
            <person name="Popov V."/>
            <person name="Gorchakov R."/>
            <person name="Gonzalez A.V."/>
            <person name="Haddow A.D."/>
            <person name="Watts D.M."/>
            <person name="da Rosa A.P."/>
            <person name="Weaver S.C."/>
            <person name="Lipkin W.I."/>
            <person name="Tesh R.B."/>
        </authorList>
    </citation>
    <scope>NUCLEOTIDE SEQUENCE</scope>
    <source>
        <strain evidence="3">3940-83</strain>
    </source>
</reference>
<name>M1F380_9VIRU</name>
<accession>M1F380</accession>
<proteinExistence type="predicted"/>
<feature type="transmembrane region" description="Helical" evidence="1">
    <location>
        <begin position="379"/>
        <end position="400"/>
    </location>
</feature>
<dbReference type="KEGG" id="vg:31220952"/>
<dbReference type="EMBL" id="JQ675610">
    <property type="protein sequence ID" value="AFI24688.1"/>
    <property type="molecule type" value="Genomic_RNA"/>
</dbReference>
<evidence type="ECO:0000313" key="3">
    <source>
        <dbReference type="EMBL" id="AFI24688.1"/>
    </source>
</evidence>
<organism evidence="3">
    <name type="scientific">Loreto virus</name>
    <dbReference type="NCBI Taxonomy" id="1170422"/>
    <lineage>
        <taxon>Viruses</taxon>
        <taxon>Riboviria</taxon>
        <taxon>Negevirus</taxon>
    </lineage>
</organism>